<evidence type="ECO:0000313" key="3">
    <source>
        <dbReference type="Proteomes" id="UP000008207"/>
    </source>
</evidence>
<name>B8IAP4_METNO</name>
<dbReference type="KEGG" id="mno:Mnod_6284"/>
<feature type="region of interest" description="Disordered" evidence="1">
    <location>
        <begin position="62"/>
        <end position="90"/>
    </location>
</feature>
<evidence type="ECO:0000256" key="1">
    <source>
        <dbReference type="SAM" id="MobiDB-lite"/>
    </source>
</evidence>
<proteinExistence type="predicted"/>
<sequence>MRALPITITADSDRHFYLAVGSGESVQRAHGLCWDELIGLVGALTHPEVRSVPYGISKVRAVAPPDPEPNTAQPCVPRREEPAAPPAPEPMATIRIPLDQAEGLSSGMADLLCWAAGFRAALGDDLDRLPMGIEQTRETRRYLMDAIAKANGAEPEELPF</sequence>
<dbReference type="STRING" id="460265.Mnod_6284"/>
<evidence type="ECO:0000313" key="2">
    <source>
        <dbReference type="EMBL" id="ACL61089.1"/>
    </source>
</evidence>
<keyword evidence="3" id="KW-1185">Reference proteome</keyword>
<reference evidence="2 3" key="1">
    <citation type="submission" date="2009-01" db="EMBL/GenBank/DDBJ databases">
        <title>Complete sequence of chromosome of Methylobacterium nodulans ORS 2060.</title>
        <authorList>
            <consortium name="US DOE Joint Genome Institute"/>
            <person name="Lucas S."/>
            <person name="Copeland A."/>
            <person name="Lapidus A."/>
            <person name="Glavina del Rio T."/>
            <person name="Dalin E."/>
            <person name="Tice H."/>
            <person name="Bruce D."/>
            <person name="Goodwin L."/>
            <person name="Pitluck S."/>
            <person name="Sims D."/>
            <person name="Brettin T."/>
            <person name="Detter J.C."/>
            <person name="Han C."/>
            <person name="Larimer F."/>
            <person name="Land M."/>
            <person name="Hauser L."/>
            <person name="Kyrpides N."/>
            <person name="Ivanova N."/>
            <person name="Marx C.J."/>
            <person name="Richardson P."/>
        </authorList>
    </citation>
    <scope>NUCLEOTIDE SEQUENCE [LARGE SCALE GENOMIC DNA]</scope>
    <source>
        <strain evidence="3">LMG 21967 / CNCM I-2342 / ORS 2060</strain>
    </source>
</reference>
<organism evidence="2 3">
    <name type="scientific">Methylobacterium nodulans (strain LMG 21967 / CNCM I-2342 / ORS 2060)</name>
    <dbReference type="NCBI Taxonomy" id="460265"/>
    <lineage>
        <taxon>Bacteria</taxon>
        <taxon>Pseudomonadati</taxon>
        <taxon>Pseudomonadota</taxon>
        <taxon>Alphaproteobacteria</taxon>
        <taxon>Hyphomicrobiales</taxon>
        <taxon>Methylobacteriaceae</taxon>
        <taxon>Methylobacterium</taxon>
    </lineage>
</organism>
<dbReference type="Proteomes" id="UP000008207">
    <property type="component" value="Chromosome"/>
</dbReference>
<protein>
    <submittedName>
        <fullName evidence="2">Uncharacterized protein</fullName>
    </submittedName>
</protein>
<dbReference type="AlphaFoldDB" id="B8IAP4"/>
<dbReference type="eggNOG" id="ENOG503125T">
    <property type="taxonomic scope" value="Bacteria"/>
</dbReference>
<gene>
    <name evidence="2" type="ordered locus">Mnod_6284</name>
</gene>
<dbReference type="OrthoDB" id="8005843at2"/>
<dbReference type="HOGENOM" id="CLU_1720198_0_0_5"/>
<accession>B8IAP4</accession>
<dbReference type="EMBL" id="CP001349">
    <property type="protein sequence ID" value="ACL61089.1"/>
    <property type="molecule type" value="Genomic_DNA"/>
</dbReference>
<dbReference type="RefSeq" id="WP_015932671.1">
    <property type="nucleotide sequence ID" value="NC_011894.1"/>
</dbReference>